<evidence type="ECO:0000256" key="1">
    <source>
        <dbReference type="ARBA" id="ARBA00010833"/>
    </source>
</evidence>
<evidence type="ECO:0000259" key="4">
    <source>
        <dbReference type="Pfam" id="PF22422"/>
    </source>
</evidence>
<protein>
    <submittedName>
        <fullName evidence="5">Glucosidase YgjK</fullName>
        <ecNumber evidence="5">3.2.1.-</ecNumber>
    </submittedName>
</protein>
<proteinExistence type="inferred from homology"/>
<evidence type="ECO:0000256" key="2">
    <source>
        <dbReference type="ARBA" id="ARBA00022801"/>
    </source>
</evidence>
<sequence length="551" mass="61463">MYAALTAPVRGLLRLVRHRSGQASRLVNRLSRLSRYGWDMVLWSHLLGRHRDAAPAEFPPALLSDKGIAFQPPTLHVSGPPHETAAWGQGFAAVNAALLLNLQPPDVLSEIRYAHPAPAFRGVYLWDSAFTAQVWRHWDPQAALDVNRAVLALRDDDRLQHVVADFVQSRYTQPPLLAWSLARCINDDPAPDRAALVRDYEALKAYRAWLMRCRRLPNGLFAWAHPYESGIDNSPRFSNRDESRLDDTRRLAAPDFSAYLVLQGEALAELADRLSLPRDASLHRASASMVRDAVNEHLWSDDDGLYYDLDTASGELLRCRTIASLLPLWAGIPDVGRAGRMLEHIMDPRSFGTLTPLPSVARDEPSFQKDMWRGPVWINVAFGVICGLKRYGYWEEAAELAYRLCAGVYQTFFNCRRVYEFYDPDRHDVEELTRKRGNAWKRVTLGPKPVTEFVGWSGLVNTLLIEVLAGRESNAGELSFRPLLPPASAGRELNVSLPADGLTISVQRLADGQVRGVIRGGGEPEQFTLPLGEAYTPHSGSGGRVVLHDSA</sequence>
<reference evidence="5 6" key="1">
    <citation type="submission" date="2019-02" db="EMBL/GenBank/DDBJ databases">
        <title>Deep-cultivation of Planctomycetes and their phenomic and genomic characterization uncovers novel biology.</title>
        <authorList>
            <person name="Wiegand S."/>
            <person name="Jogler M."/>
            <person name="Boedeker C."/>
            <person name="Pinto D."/>
            <person name="Vollmers J."/>
            <person name="Rivas-Marin E."/>
            <person name="Kohn T."/>
            <person name="Peeters S.H."/>
            <person name="Heuer A."/>
            <person name="Rast P."/>
            <person name="Oberbeckmann S."/>
            <person name="Bunk B."/>
            <person name="Jeske O."/>
            <person name="Meyerdierks A."/>
            <person name="Storesund J.E."/>
            <person name="Kallscheuer N."/>
            <person name="Luecker S."/>
            <person name="Lage O.M."/>
            <person name="Pohl T."/>
            <person name="Merkel B.J."/>
            <person name="Hornburger P."/>
            <person name="Mueller R.-W."/>
            <person name="Bruemmer F."/>
            <person name="Labrenz M."/>
            <person name="Spormann A.M."/>
            <person name="Op Den Camp H."/>
            <person name="Overmann J."/>
            <person name="Amann R."/>
            <person name="Jetten M.S.M."/>
            <person name="Mascher T."/>
            <person name="Medema M.H."/>
            <person name="Devos D.P."/>
            <person name="Kaster A.-K."/>
            <person name="Ovreas L."/>
            <person name="Rohde M."/>
            <person name="Galperin M.Y."/>
            <person name="Jogler C."/>
        </authorList>
    </citation>
    <scope>NUCLEOTIDE SEQUENCE [LARGE SCALE GENOMIC DNA]</scope>
    <source>
        <strain evidence="5 6">KOR34</strain>
    </source>
</reference>
<dbReference type="EMBL" id="SIHJ01000001">
    <property type="protein sequence ID" value="TWT37497.1"/>
    <property type="molecule type" value="Genomic_DNA"/>
</dbReference>
<dbReference type="SUPFAM" id="SSF48208">
    <property type="entry name" value="Six-hairpin glycosidases"/>
    <property type="match status" value="1"/>
</dbReference>
<comment type="similarity">
    <text evidence="1">Belongs to the glycosyl hydrolase 63 family.</text>
</comment>
<name>A0A5C5VHN8_9BACT</name>
<evidence type="ECO:0000313" key="6">
    <source>
        <dbReference type="Proteomes" id="UP000316714"/>
    </source>
</evidence>
<dbReference type="AlphaFoldDB" id="A0A5C5VHN8"/>
<evidence type="ECO:0000256" key="3">
    <source>
        <dbReference type="ARBA" id="ARBA00023295"/>
    </source>
</evidence>
<dbReference type="Gene3D" id="1.50.10.10">
    <property type="match status" value="1"/>
</dbReference>
<dbReference type="EC" id="3.2.1.-" evidence="5"/>
<dbReference type="PANTHER" id="PTHR10412">
    <property type="entry name" value="MANNOSYL-OLIGOSACCHARIDE GLUCOSIDASE"/>
    <property type="match status" value="1"/>
</dbReference>
<dbReference type="GO" id="GO:0006487">
    <property type="term" value="P:protein N-linked glycosylation"/>
    <property type="evidence" value="ECO:0007669"/>
    <property type="project" value="TreeGrafter"/>
</dbReference>
<dbReference type="InterPro" id="IPR054491">
    <property type="entry name" value="MGH1-like_GH"/>
</dbReference>
<organism evidence="5 6">
    <name type="scientific">Posidoniimonas corsicana</name>
    <dbReference type="NCBI Taxonomy" id="1938618"/>
    <lineage>
        <taxon>Bacteria</taxon>
        <taxon>Pseudomonadati</taxon>
        <taxon>Planctomycetota</taxon>
        <taxon>Planctomycetia</taxon>
        <taxon>Pirellulales</taxon>
        <taxon>Lacipirellulaceae</taxon>
        <taxon>Posidoniimonas</taxon>
    </lineage>
</organism>
<dbReference type="PANTHER" id="PTHR10412:SF11">
    <property type="entry name" value="MANNOSYL-OLIGOSACCHARIDE GLUCOSIDASE"/>
    <property type="match status" value="1"/>
</dbReference>
<dbReference type="InterPro" id="IPR008928">
    <property type="entry name" value="6-hairpin_glycosidase_sf"/>
</dbReference>
<feature type="domain" description="Mannosylglycerate hydrolase MGH1-like glycoside hydrolase" evidence="4">
    <location>
        <begin position="125"/>
        <end position="427"/>
    </location>
</feature>
<dbReference type="GO" id="GO:0004573">
    <property type="term" value="F:Glc3Man9GlcNAc2 oligosaccharide glucosidase activity"/>
    <property type="evidence" value="ECO:0007669"/>
    <property type="project" value="InterPro"/>
</dbReference>
<dbReference type="InterPro" id="IPR004888">
    <property type="entry name" value="Glycoside_hydrolase_63"/>
</dbReference>
<keyword evidence="6" id="KW-1185">Reference proteome</keyword>
<dbReference type="GO" id="GO:0009311">
    <property type="term" value="P:oligosaccharide metabolic process"/>
    <property type="evidence" value="ECO:0007669"/>
    <property type="project" value="InterPro"/>
</dbReference>
<dbReference type="RefSeq" id="WP_146564832.1">
    <property type="nucleotide sequence ID" value="NZ_SIHJ01000001.1"/>
</dbReference>
<accession>A0A5C5VHN8</accession>
<comment type="caution">
    <text evidence="5">The sequence shown here is derived from an EMBL/GenBank/DDBJ whole genome shotgun (WGS) entry which is preliminary data.</text>
</comment>
<evidence type="ECO:0000313" key="5">
    <source>
        <dbReference type="EMBL" id="TWT37497.1"/>
    </source>
</evidence>
<dbReference type="OrthoDB" id="9798687at2"/>
<gene>
    <name evidence="5" type="primary">ygjK</name>
    <name evidence="5" type="ORF">KOR34_24490</name>
</gene>
<keyword evidence="3 5" id="KW-0326">Glycosidase</keyword>
<dbReference type="InterPro" id="IPR012341">
    <property type="entry name" value="6hp_glycosidase-like_sf"/>
</dbReference>
<dbReference type="Proteomes" id="UP000316714">
    <property type="component" value="Unassembled WGS sequence"/>
</dbReference>
<keyword evidence="2 5" id="KW-0378">Hydrolase</keyword>
<dbReference type="Pfam" id="PF22422">
    <property type="entry name" value="MGH1-like_GH"/>
    <property type="match status" value="1"/>
</dbReference>